<gene>
    <name evidence="2" type="ORF">GM920_18870</name>
</gene>
<evidence type="ECO:0000313" key="2">
    <source>
        <dbReference type="EMBL" id="MBB2150966.1"/>
    </source>
</evidence>
<keyword evidence="1" id="KW-0732">Signal</keyword>
<feature type="signal peptide" evidence="1">
    <location>
        <begin position="1"/>
        <end position="24"/>
    </location>
</feature>
<protein>
    <submittedName>
        <fullName evidence="2">Uncharacterized protein</fullName>
    </submittedName>
</protein>
<dbReference type="PROSITE" id="PS51257">
    <property type="entry name" value="PROKAR_LIPOPROTEIN"/>
    <property type="match status" value="1"/>
</dbReference>
<proteinExistence type="predicted"/>
<accession>A0ABR6F0C6</accession>
<comment type="caution">
    <text evidence="2">The sequence shown here is derived from an EMBL/GenBank/DDBJ whole genome shotgun (WGS) entry which is preliminary data.</text>
</comment>
<name>A0ABR6F0C6_9SPHI</name>
<dbReference type="EMBL" id="WNXC01000008">
    <property type="protein sequence ID" value="MBB2150966.1"/>
    <property type="molecule type" value="Genomic_DNA"/>
</dbReference>
<feature type="chain" id="PRO_5045950197" evidence="1">
    <location>
        <begin position="25"/>
        <end position="144"/>
    </location>
</feature>
<organism evidence="2 3">
    <name type="scientific">Pedobacter gandavensis</name>
    <dbReference type="NCBI Taxonomy" id="2679963"/>
    <lineage>
        <taxon>Bacteria</taxon>
        <taxon>Pseudomonadati</taxon>
        <taxon>Bacteroidota</taxon>
        <taxon>Sphingobacteriia</taxon>
        <taxon>Sphingobacteriales</taxon>
        <taxon>Sphingobacteriaceae</taxon>
        <taxon>Pedobacter</taxon>
    </lineage>
</organism>
<evidence type="ECO:0000256" key="1">
    <source>
        <dbReference type="SAM" id="SignalP"/>
    </source>
</evidence>
<reference evidence="2 3" key="1">
    <citation type="submission" date="2019-11" db="EMBL/GenBank/DDBJ databases">
        <title>Description of Pedobacter sp. LMG 31462T.</title>
        <authorList>
            <person name="Carlier A."/>
            <person name="Qi S."/>
            <person name="Vandamme P."/>
        </authorList>
    </citation>
    <scope>NUCLEOTIDE SEQUENCE [LARGE SCALE GENOMIC DNA]</scope>
    <source>
        <strain evidence="2 3">LMG 31462</strain>
    </source>
</reference>
<dbReference type="RefSeq" id="WP_182960400.1">
    <property type="nucleotide sequence ID" value="NZ_WNXC01000008.1"/>
</dbReference>
<keyword evidence="3" id="KW-1185">Reference proteome</keyword>
<evidence type="ECO:0000313" key="3">
    <source>
        <dbReference type="Proteomes" id="UP000636110"/>
    </source>
</evidence>
<dbReference type="Proteomes" id="UP000636110">
    <property type="component" value="Unassembled WGS sequence"/>
</dbReference>
<sequence length="144" mass="16212">MFKYFVRPIMLGCASLFFAGCSDANNKPLSIDFSRDSSTIVFSNIDPRGLLELNELKNRDSVLADLVSVLQTPSEKDSLIREQAIPGKFMLSDSSLVFSPIQPFVKGREYLVITHLNIQFAKPEEIVKGKLSYTIKPQQKVLNR</sequence>